<dbReference type="AlphaFoldDB" id="A0A972FIJ9"/>
<accession>A0A972FIJ9</accession>
<dbReference type="SUPFAM" id="SSF53756">
    <property type="entry name" value="UDP-Glycosyltransferase/glycogen phosphorylase"/>
    <property type="match status" value="1"/>
</dbReference>
<name>A0A972FIJ9_9FLAO</name>
<proteinExistence type="predicted"/>
<gene>
    <name evidence="1" type="ORF">G6047_01345</name>
</gene>
<dbReference type="Proteomes" id="UP000712080">
    <property type="component" value="Unassembled WGS sequence"/>
</dbReference>
<dbReference type="EMBL" id="JAAMPU010000094">
    <property type="protein sequence ID" value="NMH26664.1"/>
    <property type="molecule type" value="Genomic_DNA"/>
</dbReference>
<reference evidence="1" key="1">
    <citation type="submission" date="2020-02" db="EMBL/GenBank/DDBJ databases">
        <title>Flavobacterium sp. genome.</title>
        <authorList>
            <person name="Jung H.S."/>
            <person name="Baek J.H."/>
            <person name="Jeon C.O."/>
        </authorList>
    </citation>
    <scope>NUCLEOTIDE SEQUENCE</scope>
    <source>
        <strain evidence="1">SE-s28</strain>
    </source>
</reference>
<keyword evidence="2" id="KW-1185">Reference proteome</keyword>
<evidence type="ECO:0000313" key="1">
    <source>
        <dbReference type="EMBL" id="NMH26664.1"/>
    </source>
</evidence>
<sequence>MRGPLHIVSFDNPFPPVYGGVIDVYYKVRALHKIGYRIQLHCFVADIPDSVPAELSEVTDQVFFYRKRRNLFDFLSAKPYSVMLRRHPDLKSNLEKTCAPILFEGLKPTAVNQLASVQKKILRLQNIEQDYFFGIAKSETNVFKKLAYWFEGLKYEKYEPVISEFDAVVTLSRYENQHVQNLIGKSHYIPLFHGNEKVLELSGSGEFAIYAADFNTPDNRRAAAFIIDVFTETDFPLIITGSGGEEDIKQRIGKSKKITFVKTQSYPELQQLLASAHINVMFSFQKSGSKLKVVNGLFNSRHCLINENMIDDPELVRLCHVANNKAQYLEKVKELWEQPFEDYEERKAVLEKVLSDVENAKKLAAIINE</sequence>
<protein>
    <submittedName>
        <fullName evidence="1">Glycosyltransferase family 4 protein</fullName>
    </submittedName>
</protein>
<comment type="caution">
    <text evidence="1">The sequence shown here is derived from an EMBL/GenBank/DDBJ whole genome shotgun (WGS) entry which is preliminary data.</text>
</comment>
<dbReference type="RefSeq" id="WP_169525671.1">
    <property type="nucleotide sequence ID" value="NZ_JAAMPU010000094.1"/>
</dbReference>
<dbReference type="Gene3D" id="3.40.50.2000">
    <property type="entry name" value="Glycogen Phosphorylase B"/>
    <property type="match status" value="1"/>
</dbReference>
<evidence type="ECO:0000313" key="2">
    <source>
        <dbReference type="Proteomes" id="UP000712080"/>
    </source>
</evidence>
<organism evidence="1 2">
    <name type="scientific">Flavobacterium silvaticum</name>
    <dbReference type="NCBI Taxonomy" id="1852020"/>
    <lineage>
        <taxon>Bacteria</taxon>
        <taxon>Pseudomonadati</taxon>
        <taxon>Bacteroidota</taxon>
        <taxon>Flavobacteriia</taxon>
        <taxon>Flavobacteriales</taxon>
        <taxon>Flavobacteriaceae</taxon>
        <taxon>Flavobacterium</taxon>
    </lineage>
</organism>